<accession>A0A8H7KFD6</accession>
<organism evidence="2 3">
    <name type="scientific">Agaricus bisporus var. burnettii</name>
    <dbReference type="NCBI Taxonomy" id="192524"/>
    <lineage>
        <taxon>Eukaryota</taxon>
        <taxon>Fungi</taxon>
        <taxon>Dikarya</taxon>
        <taxon>Basidiomycota</taxon>
        <taxon>Agaricomycotina</taxon>
        <taxon>Agaricomycetes</taxon>
        <taxon>Agaricomycetidae</taxon>
        <taxon>Agaricales</taxon>
        <taxon>Agaricineae</taxon>
        <taxon>Agaricaceae</taxon>
        <taxon>Agaricus</taxon>
    </lineage>
</organism>
<dbReference type="AlphaFoldDB" id="A0A8H7KFD6"/>
<sequence length="529" mass="60603">MAKDAIGSYHADGSRKSGAQMKRERKMVHEIRQMKQSDREILYKALEEDEAFCQVLASCTTLQDQYVAAERLFTLNNELGLPAITSQHSFHLFNEFTSWAHRRKNLLKLSPEFRDSLFDRRDLQNTISAKKSRLAKEGMMSVNLVEKDIFLQNLPVFEVERFNRPYPPREKFICKTDVIWSRNKSFIYDRKLPNPCLPRKYMHIVDLHRLQKDVGESESGQFFCDGELVLVVICGATKRNQLLHFMDSTIQQVINTRRNIRKEDPGHLSQMGLSAGSRKAPQLNWVKNVVSKSSQVGTHTLVDYAASSCFVVFWQMVKVLLPNEIVFDFENFMKKIGEERRMDGNKTMNSDKHGRGEFTVTIEDMFFRFCNAELAPIAGVMGENYCRHVHNKSQPHQWAVSLTTSRTCDPSVASVDAGGHFYLAEYGIRIQAAANTIIAWKPKDWHGTSLFLFDSGNVKKEFHQRGLSFVTSIRIPKLIAALKKDKSTGVEDELGDEDNHSNHENDAVVEKLRQSSRLKEKKGYGAKKL</sequence>
<gene>
    <name evidence="2" type="ORF">Agabi119p4_6991</name>
</gene>
<evidence type="ECO:0000256" key="1">
    <source>
        <dbReference type="SAM" id="MobiDB-lite"/>
    </source>
</evidence>
<feature type="region of interest" description="Disordered" evidence="1">
    <location>
        <begin position="1"/>
        <end position="23"/>
    </location>
</feature>
<feature type="region of interest" description="Disordered" evidence="1">
    <location>
        <begin position="486"/>
        <end position="529"/>
    </location>
</feature>
<evidence type="ECO:0000313" key="3">
    <source>
        <dbReference type="Proteomes" id="UP000629468"/>
    </source>
</evidence>
<comment type="caution">
    <text evidence="2">The sequence shown here is derived from an EMBL/GenBank/DDBJ whole genome shotgun (WGS) entry which is preliminary data.</text>
</comment>
<dbReference type="Proteomes" id="UP000629468">
    <property type="component" value="Unassembled WGS sequence"/>
</dbReference>
<protein>
    <submittedName>
        <fullName evidence="2">Uncharacterized protein</fullName>
    </submittedName>
</protein>
<proteinExistence type="predicted"/>
<name>A0A8H7KFD6_AGABI</name>
<dbReference type="EMBL" id="JABXXO010000009">
    <property type="protein sequence ID" value="KAF7771017.1"/>
    <property type="molecule type" value="Genomic_DNA"/>
</dbReference>
<evidence type="ECO:0000313" key="2">
    <source>
        <dbReference type="EMBL" id="KAF7771017.1"/>
    </source>
</evidence>
<reference evidence="2 3" key="1">
    <citation type="journal article" name="Sci. Rep.">
        <title>Telomere-to-telomere assembled and centromere annotated genomes of the two main subspecies of the button mushroom Agaricus bisporus reveal especially polymorphic chromosome ends.</title>
        <authorList>
            <person name="Sonnenberg A.S.M."/>
            <person name="Sedaghat-Telgerd N."/>
            <person name="Lavrijssen B."/>
            <person name="Ohm R.A."/>
            <person name="Hendrickx P.M."/>
            <person name="Scholtmeijer K."/>
            <person name="Baars J.J.P."/>
            <person name="van Peer A."/>
        </authorList>
    </citation>
    <scope>NUCLEOTIDE SEQUENCE [LARGE SCALE GENOMIC DNA]</scope>
    <source>
        <strain evidence="2 3">H119_p4</strain>
    </source>
</reference>
<feature type="compositionally biased region" description="Basic and acidic residues" evidence="1">
    <location>
        <begin position="497"/>
        <end position="523"/>
    </location>
</feature>